<dbReference type="Proteomes" id="UP000054843">
    <property type="component" value="Unassembled WGS sequence"/>
</dbReference>
<dbReference type="InterPro" id="IPR000327">
    <property type="entry name" value="POU_dom"/>
</dbReference>
<dbReference type="Pfam" id="PF00157">
    <property type="entry name" value="Pou"/>
    <property type="match status" value="1"/>
</dbReference>
<organism evidence="2 3">
    <name type="scientific">Trichinella papuae</name>
    <dbReference type="NCBI Taxonomy" id="268474"/>
    <lineage>
        <taxon>Eukaryota</taxon>
        <taxon>Metazoa</taxon>
        <taxon>Ecdysozoa</taxon>
        <taxon>Nematoda</taxon>
        <taxon>Enoplea</taxon>
        <taxon>Dorylaimia</taxon>
        <taxon>Trichinellida</taxon>
        <taxon>Trichinellidae</taxon>
        <taxon>Trichinella</taxon>
    </lineage>
</organism>
<dbReference type="InterPro" id="IPR010982">
    <property type="entry name" value="Lambda_DNA-bd_dom_sf"/>
</dbReference>
<dbReference type="AlphaFoldDB" id="A0A0V1MSX3"/>
<keyword evidence="3" id="KW-1185">Reference proteome</keyword>
<proteinExistence type="predicted"/>
<name>A0A0V1MSX3_9BILA</name>
<reference evidence="2 3" key="1">
    <citation type="submission" date="2015-01" db="EMBL/GenBank/DDBJ databases">
        <title>Evolution of Trichinella species and genotypes.</title>
        <authorList>
            <person name="Korhonen P.K."/>
            <person name="Edoardo P."/>
            <person name="Giuseppe L.R."/>
            <person name="Gasser R.B."/>
        </authorList>
    </citation>
    <scope>NUCLEOTIDE SEQUENCE [LARGE SCALE GENOMIC DNA]</scope>
    <source>
        <strain evidence="2">ISS1980</strain>
    </source>
</reference>
<sequence length="168" mass="20026">MRKLFSIHSYVQSCCWNDVIQKIVGAQKKRILPKLFDCIEMKRNLSSVQHTIYIRCENYNRPPLIKPPRDKRTNVAEFILSPRDKEIIEFAEYCRCHREKLGLDRAKLASILNQMFDHITFSPVIIAHFEKGIDFPNKMWNMKYYFQEWLNKYHAVFNRPDGAESPSQ</sequence>
<gene>
    <name evidence="2" type="ORF">T10_548</name>
</gene>
<evidence type="ECO:0000259" key="1">
    <source>
        <dbReference type="Pfam" id="PF00157"/>
    </source>
</evidence>
<evidence type="ECO:0000313" key="3">
    <source>
        <dbReference type="Proteomes" id="UP000054843"/>
    </source>
</evidence>
<dbReference type="GO" id="GO:0003700">
    <property type="term" value="F:DNA-binding transcription factor activity"/>
    <property type="evidence" value="ECO:0007669"/>
    <property type="project" value="InterPro"/>
</dbReference>
<protein>
    <recommendedName>
        <fullName evidence="1">POU-specific domain-containing protein</fullName>
    </recommendedName>
</protein>
<dbReference type="OrthoDB" id="5912658at2759"/>
<dbReference type="EMBL" id="JYDO01000045">
    <property type="protein sequence ID" value="KRZ74850.1"/>
    <property type="molecule type" value="Genomic_DNA"/>
</dbReference>
<dbReference type="GO" id="GO:0003677">
    <property type="term" value="F:DNA binding"/>
    <property type="evidence" value="ECO:0007669"/>
    <property type="project" value="InterPro"/>
</dbReference>
<dbReference type="Gene3D" id="1.10.260.40">
    <property type="entry name" value="lambda repressor-like DNA-binding domains"/>
    <property type="match status" value="1"/>
</dbReference>
<accession>A0A0V1MSX3</accession>
<comment type="caution">
    <text evidence="2">The sequence shown here is derived from an EMBL/GenBank/DDBJ whole genome shotgun (WGS) entry which is preliminary data.</text>
</comment>
<feature type="domain" description="POU-specific" evidence="1">
    <location>
        <begin position="84"/>
        <end position="151"/>
    </location>
</feature>
<evidence type="ECO:0000313" key="2">
    <source>
        <dbReference type="EMBL" id="KRZ74850.1"/>
    </source>
</evidence>